<evidence type="ECO:0000259" key="4">
    <source>
        <dbReference type="Pfam" id="PF22725"/>
    </source>
</evidence>
<evidence type="ECO:0000313" key="5">
    <source>
        <dbReference type="EMBL" id="AZI56929.1"/>
    </source>
</evidence>
<dbReference type="Gene3D" id="3.40.50.720">
    <property type="entry name" value="NAD(P)-binding Rossmann-like Domain"/>
    <property type="match status" value="1"/>
</dbReference>
<dbReference type="Pfam" id="PF01408">
    <property type="entry name" value="GFO_IDH_MocA"/>
    <property type="match status" value="1"/>
</dbReference>
<dbReference type="SUPFAM" id="SSF55347">
    <property type="entry name" value="Glyceraldehyde-3-phosphate dehydrogenase-like, C-terminal domain"/>
    <property type="match status" value="1"/>
</dbReference>
<keyword evidence="6" id="KW-1185">Reference proteome</keyword>
<proteinExistence type="inferred from homology"/>
<evidence type="ECO:0000259" key="3">
    <source>
        <dbReference type="Pfam" id="PF01408"/>
    </source>
</evidence>
<dbReference type="GO" id="GO:0000166">
    <property type="term" value="F:nucleotide binding"/>
    <property type="evidence" value="ECO:0007669"/>
    <property type="project" value="InterPro"/>
</dbReference>
<reference evidence="5 6" key="1">
    <citation type="submission" date="2018-11" db="EMBL/GenBank/DDBJ databases">
        <authorList>
            <person name="Da X."/>
        </authorList>
    </citation>
    <scope>NUCLEOTIDE SEQUENCE [LARGE SCALE GENOMIC DNA]</scope>
    <source>
        <strain evidence="5 6">S14-144</strain>
    </source>
</reference>
<organism evidence="5 6">
    <name type="scientific">Nakamurella antarctica</name>
    <dbReference type="NCBI Taxonomy" id="1902245"/>
    <lineage>
        <taxon>Bacteria</taxon>
        <taxon>Bacillati</taxon>
        <taxon>Actinomycetota</taxon>
        <taxon>Actinomycetes</taxon>
        <taxon>Nakamurellales</taxon>
        <taxon>Nakamurellaceae</taxon>
        <taxon>Nakamurella</taxon>
    </lineage>
</organism>
<dbReference type="OrthoDB" id="179913at2"/>
<dbReference type="EMBL" id="CP034170">
    <property type="protein sequence ID" value="AZI56929.1"/>
    <property type="molecule type" value="Genomic_DNA"/>
</dbReference>
<dbReference type="RefSeq" id="WP_124797614.1">
    <property type="nucleotide sequence ID" value="NZ_CP034170.1"/>
</dbReference>
<evidence type="ECO:0000256" key="2">
    <source>
        <dbReference type="ARBA" id="ARBA00023002"/>
    </source>
</evidence>
<dbReference type="InterPro" id="IPR055170">
    <property type="entry name" value="GFO_IDH_MocA-like_dom"/>
</dbReference>
<comment type="similarity">
    <text evidence="1">Belongs to the Gfo/Idh/MocA family.</text>
</comment>
<dbReference type="PANTHER" id="PTHR43708:SF5">
    <property type="entry name" value="CONSERVED EXPRESSED OXIDOREDUCTASE (EUROFUNG)-RELATED"/>
    <property type="match status" value="1"/>
</dbReference>
<dbReference type="InterPro" id="IPR000683">
    <property type="entry name" value="Gfo/Idh/MocA-like_OxRdtase_N"/>
</dbReference>
<name>A0A3G8ZHU1_9ACTN</name>
<feature type="domain" description="Gfo/Idh/MocA-like oxidoreductase N-terminal" evidence="3">
    <location>
        <begin position="24"/>
        <end position="141"/>
    </location>
</feature>
<keyword evidence="2" id="KW-0560">Oxidoreductase</keyword>
<sequence length="368" mass="39902">MSFASDLEKAVAPPALSEQARQLGIGVVGCGSIVRAAHLPAYRKAGLNVVAVVDRDEARSAGVAEQFGIGRTYASVAEMLANPAIAVLDIAVDPESQADIAAAAIARGKHLLCQKPFSESFSTATTLVERAESAGVLLAVNQQMRWEQLVRGIKFLIDNGALGTIYDVFIDIDVRTDFASWPLMAPRPRLELFYHSIHHLDSLRFLMGECVDVSASLSRHPLQTIPGETRSLVHLRYAEGATASIRTDHNNWSDDPRALIHVRGTEGSIDGELGLLYDYPNGRPDRLVLRRKDGTVEHHEFSGSWVPDAFVASMSDLLGAIDGLREPSASGRDNLETLRLVHAAYLSNERGTRVDCGGFTPDESEPPA</sequence>
<dbReference type="PANTHER" id="PTHR43708">
    <property type="entry name" value="CONSERVED EXPRESSED OXIDOREDUCTASE (EUROFUNG)"/>
    <property type="match status" value="1"/>
</dbReference>
<dbReference type="SUPFAM" id="SSF51735">
    <property type="entry name" value="NAD(P)-binding Rossmann-fold domains"/>
    <property type="match status" value="1"/>
</dbReference>
<dbReference type="AlphaFoldDB" id="A0A3G8ZHU1"/>
<feature type="domain" description="GFO/IDH/MocA-like oxidoreductase" evidence="4">
    <location>
        <begin position="152"/>
        <end position="269"/>
    </location>
</feature>
<dbReference type="Pfam" id="PF22725">
    <property type="entry name" value="GFO_IDH_MocA_C3"/>
    <property type="match status" value="1"/>
</dbReference>
<evidence type="ECO:0000313" key="6">
    <source>
        <dbReference type="Proteomes" id="UP000268084"/>
    </source>
</evidence>
<evidence type="ECO:0000256" key="1">
    <source>
        <dbReference type="ARBA" id="ARBA00010928"/>
    </source>
</evidence>
<dbReference type="InterPro" id="IPR036291">
    <property type="entry name" value="NAD(P)-bd_dom_sf"/>
</dbReference>
<gene>
    <name evidence="5" type="ORF">EH165_00825</name>
</gene>
<dbReference type="InterPro" id="IPR051317">
    <property type="entry name" value="Gfo/Idh/MocA_oxidoreduct"/>
</dbReference>
<protein>
    <submittedName>
        <fullName evidence="5">Gfo/Idh/MocA family oxidoreductase</fullName>
    </submittedName>
</protein>
<dbReference type="Proteomes" id="UP000268084">
    <property type="component" value="Chromosome"/>
</dbReference>
<dbReference type="KEGG" id="nak:EH165_00825"/>
<reference evidence="5 6" key="2">
    <citation type="submission" date="2018-12" db="EMBL/GenBank/DDBJ databases">
        <title>Nakamurella antarcticus sp. nov., isolated from Antarctica South Shetland Islands soil.</title>
        <authorList>
            <person name="Peng F."/>
        </authorList>
    </citation>
    <scope>NUCLEOTIDE SEQUENCE [LARGE SCALE GENOMIC DNA]</scope>
    <source>
        <strain evidence="5 6">S14-144</strain>
    </source>
</reference>
<accession>A0A3G8ZHU1</accession>
<dbReference type="GO" id="GO:0016491">
    <property type="term" value="F:oxidoreductase activity"/>
    <property type="evidence" value="ECO:0007669"/>
    <property type="project" value="UniProtKB-KW"/>
</dbReference>
<dbReference type="Gene3D" id="3.30.360.10">
    <property type="entry name" value="Dihydrodipicolinate Reductase, domain 2"/>
    <property type="match status" value="1"/>
</dbReference>